<reference evidence="1 2" key="1">
    <citation type="journal article" date="2018" name="Sci. Rep.">
        <title>Comparative analysis of the Pocillopora damicornis genome highlights role of immune system in coral evolution.</title>
        <authorList>
            <person name="Cunning R."/>
            <person name="Bay R.A."/>
            <person name="Gillette P."/>
            <person name="Baker A.C."/>
            <person name="Traylor-Knowles N."/>
        </authorList>
    </citation>
    <scope>NUCLEOTIDE SEQUENCE [LARGE SCALE GENOMIC DNA]</scope>
    <source>
        <strain evidence="1">RSMAS</strain>
        <tissue evidence="1">Whole animal</tissue>
    </source>
</reference>
<evidence type="ECO:0000313" key="2">
    <source>
        <dbReference type="Proteomes" id="UP000275408"/>
    </source>
</evidence>
<gene>
    <name evidence="1" type="ORF">pdam_00007034</name>
</gene>
<proteinExistence type="predicted"/>
<dbReference type="EMBL" id="RCHS01004067">
    <property type="protein sequence ID" value="RMX37857.1"/>
    <property type="molecule type" value="Genomic_DNA"/>
</dbReference>
<accession>A0A3M6T8X5</accession>
<comment type="caution">
    <text evidence="1">The sequence shown here is derived from an EMBL/GenBank/DDBJ whole genome shotgun (WGS) entry which is preliminary data.</text>
</comment>
<organism evidence="1 2">
    <name type="scientific">Pocillopora damicornis</name>
    <name type="common">Cauliflower coral</name>
    <name type="synonym">Millepora damicornis</name>
    <dbReference type="NCBI Taxonomy" id="46731"/>
    <lineage>
        <taxon>Eukaryota</taxon>
        <taxon>Metazoa</taxon>
        <taxon>Cnidaria</taxon>
        <taxon>Anthozoa</taxon>
        <taxon>Hexacorallia</taxon>
        <taxon>Scleractinia</taxon>
        <taxon>Astrocoeniina</taxon>
        <taxon>Pocilloporidae</taxon>
        <taxon>Pocillopora</taxon>
    </lineage>
</organism>
<evidence type="ECO:0000313" key="1">
    <source>
        <dbReference type="EMBL" id="RMX37857.1"/>
    </source>
</evidence>
<dbReference type="Proteomes" id="UP000275408">
    <property type="component" value="Unassembled WGS sequence"/>
</dbReference>
<dbReference type="AlphaFoldDB" id="A0A3M6T8X5"/>
<name>A0A3M6T8X5_POCDA</name>
<protein>
    <submittedName>
        <fullName evidence="1">Uncharacterized protein</fullName>
    </submittedName>
</protein>
<keyword evidence="2" id="KW-1185">Reference proteome</keyword>
<sequence length="173" mass="18790">MYQFLDNYRATTHCTTGVALATALFGWPIRTKLPNTVLVPSAANHDPVTMRHIGAQEKLRIKSQAELSKIVIFRKHRSMLKAEITDQQVTLNSSHFKKLLADYSITLRTTQALMGEAVDLDTESSPPSCIPGAVQESTGSSVDPTGSAAILAEPVCQSSACVPVPTKRLIQEI</sequence>